<organism evidence="2 3">
    <name type="scientific">Agrocybe pediades</name>
    <dbReference type="NCBI Taxonomy" id="84607"/>
    <lineage>
        <taxon>Eukaryota</taxon>
        <taxon>Fungi</taxon>
        <taxon>Dikarya</taxon>
        <taxon>Basidiomycota</taxon>
        <taxon>Agaricomycotina</taxon>
        <taxon>Agaricomycetes</taxon>
        <taxon>Agaricomycetidae</taxon>
        <taxon>Agaricales</taxon>
        <taxon>Agaricineae</taxon>
        <taxon>Strophariaceae</taxon>
        <taxon>Agrocybe</taxon>
    </lineage>
</organism>
<dbReference type="Proteomes" id="UP000521872">
    <property type="component" value="Unassembled WGS sequence"/>
</dbReference>
<keyword evidence="3" id="KW-1185">Reference proteome</keyword>
<evidence type="ECO:0000313" key="2">
    <source>
        <dbReference type="EMBL" id="KAF4616467.1"/>
    </source>
</evidence>
<comment type="caution">
    <text evidence="2">The sequence shown here is derived from an EMBL/GenBank/DDBJ whole genome shotgun (WGS) entry which is preliminary data.</text>
</comment>
<dbReference type="SUPFAM" id="SSF81383">
    <property type="entry name" value="F-box domain"/>
    <property type="match status" value="1"/>
</dbReference>
<evidence type="ECO:0000313" key="3">
    <source>
        <dbReference type="Proteomes" id="UP000521872"/>
    </source>
</evidence>
<proteinExistence type="predicted"/>
<dbReference type="AlphaFoldDB" id="A0A8H4VNT3"/>
<dbReference type="EMBL" id="JAACJL010000031">
    <property type="protein sequence ID" value="KAF4616467.1"/>
    <property type="molecule type" value="Genomic_DNA"/>
</dbReference>
<dbReference type="Pfam" id="PF12937">
    <property type="entry name" value="F-box-like"/>
    <property type="match status" value="1"/>
</dbReference>
<protein>
    <recommendedName>
        <fullName evidence="1">F-box domain-containing protein</fullName>
    </recommendedName>
</protein>
<gene>
    <name evidence="2" type="ORF">D9613_008467</name>
</gene>
<reference evidence="2 3" key="1">
    <citation type="submission" date="2019-12" db="EMBL/GenBank/DDBJ databases">
        <authorList>
            <person name="Floudas D."/>
            <person name="Bentzer J."/>
            <person name="Ahren D."/>
            <person name="Johansson T."/>
            <person name="Persson P."/>
            <person name="Tunlid A."/>
        </authorList>
    </citation>
    <scope>NUCLEOTIDE SEQUENCE [LARGE SCALE GENOMIC DNA]</scope>
    <source>
        <strain evidence="2 3">CBS 102.39</strain>
    </source>
</reference>
<dbReference type="Gene3D" id="1.20.1280.50">
    <property type="match status" value="1"/>
</dbReference>
<dbReference type="InterPro" id="IPR036047">
    <property type="entry name" value="F-box-like_dom_sf"/>
</dbReference>
<evidence type="ECO:0000259" key="1">
    <source>
        <dbReference type="Pfam" id="PF12937"/>
    </source>
</evidence>
<dbReference type="InterPro" id="IPR001810">
    <property type="entry name" value="F-box_dom"/>
</dbReference>
<feature type="domain" description="F-box" evidence="1">
    <location>
        <begin position="60"/>
        <end position="122"/>
    </location>
</feature>
<sequence length="548" mass="63040">MTHETPLESMRIADLLTALSTKINDPNDGDVTREEMLSQYERFKEISQAFAFRLNSTSSINKLPPELLSRIFSFLQGHRGLQFPPPMREDMVGFNTWINVTKVCHYWRSCAIHNPPLWRRAVLGSDIKYPGRLGMLYLERSNPCNFEFTLDATNSYCSSPREDLQMFYDAVAKARKRVTGIHLSLPERADSDAIELLLLKLPSIRSVHIHVPGYFHRISGMHYHMTRVLQESPTSHRLCTSLTKLSLSGLIAVPPTALFRRLTDLALVFVGSRQLDMANLLRLLSSYSTLLKTLFLKHTGQTHPFKFLSSRLKPISLNHIRDIHIEFSYSELSLALLRRIIVPSSANISWTNQQHLFLVDLQMWKQFPRHRFLDRATQMVIKDSKECLAELHGEVLRFCAPFPGPVEAKNIPQISVPWPIPNIKVVKVETAQPPHAPETFWSVLFRNLDAVQEVQVKGGRSAMRDFAWFISRIDEHCILDQTLLPLLSKVFIWVDERCDATEEMMHLSKKRKPIRVGIREELEMEGNVHRVSRPVIGTSFVVEINHLR</sequence>
<name>A0A8H4VNT3_9AGAR</name>
<accession>A0A8H4VNT3</accession>